<gene>
    <name evidence="1" type="ORF">TBC1_111985</name>
</gene>
<organism evidence="1">
    <name type="scientific">Lentimicrobium saccharophilum</name>
    <dbReference type="NCBI Taxonomy" id="1678841"/>
    <lineage>
        <taxon>Bacteria</taxon>
        <taxon>Pseudomonadati</taxon>
        <taxon>Bacteroidota</taxon>
        <taxon>Bacteroidia</taxon>
        <taxon>Bacteroidales</taxon>
        <taxon>Lentimicrobiaceae</taxon>
        <taxon>Lentimicrobium</taxon>
    </lineage>
</organism>
<reference evidence="1" key="1">
    <citation type="journal article" date="2015" name="Genome Announc.">
        <title>Draft Genome Sequence of Bacteroidales Strain TBC1, a Novel Isolate from a Methanogenic Wastewater Treatment System.</title>
        <authorList>
            <person name="Tourlousse D.M."/>
            <person name="Matsuura N."/>
            <person name="Sun L."/>
            <person name="Toyonaga M."/>
            <person name="Kuroda K."/>
            <person name="Ohashi A."/>
            <person name="Cruz R."/>
            <person name="Yamaguchi T."/>
            <person name="Sekiguchi Y."/>
        </authorList>
    </citation>
    <scope>NUCLEOTIDE SEQUENCE [LARGE SCALE GENOMIC DNA]</scope>
    <source>
        <strain evidence="1">TBC1</strain>
    </source>
</reference>
<proteinExistence type="predicted"/>
<accession>A0A0S7C4H0</accession>
<dbReference type="RefSeq" id="WP_062041595.1">
    <property type="nucleotide sequence ID" value="NZ_DF968182.1"/>
</dbReference>
<dbReference type="OrthoDB" id="1081990at2"/>
<evidence type="ECO:0000313" key="1">
    <source>
        <dbReference type="EMBL" id="GAP43827.1"/>
    </source>
</evidence>
<dbReference type="InterPro" id="IPR013783">
    <property type="entry name" value="Ig-like_fold"/>
</dbReference>
<dbReference type="Gene3D" id="2.60.40.10">
    <property type="entry name" value="Immunoglobulins"/>
    <property type="match status" value="1"/>
</dbReference>
<dbReference type="NCBIfam" id="NF033782">
    <property type="entry name" value="lipoprot_Omp28"/>
    <property type="match status" value="1"/>
</dbReference>
<dbReference type="PROSITE" id="PS51257">
    <property type="entry name" value="PROKAR_LIPOPROTEIN"/>
    <property type="match status" value="1"/>
</dbReference>
<evidence type="ECO:0000313" key="2">
    <source>
        <dbReference type="Proteomes" id="UP000053091"/>
    </source>
</evidence>
<keyword evidence="2" id="KW-1185">Reference proteome</keyword>
<protein>
    <submittedName>
        <fullName evidence="1">Outer membrane protein Omp28</fullName>
    </submittedName>
</protein>
<sequence>MKISIKAFIGTVLLLSGIALISSCDKIEEPFTKKTGSLDTAACPVPEFPAVIAVQKRVLLEDYTGHTCVNCPKAAKLAHDLKEVHGEKLVLLAVHAGYFANPTPGGDFTYDFRTEAGTAWDVFFGVGMVGNPNGMVNRRGHPNNHIITPTAWGANVTDALSTQPLLDLQMINDYDAAERKLCTHIKTRFITTLDRNLRLVVVLAENGIVKPQKNNDPGSGDTPVIEEYVHNHVLRSAITSTWGSSIAVAGTPNPESLVKSFKYILKEENVPENCSVIAFVYDDDTKEVLQAIEVDVI</sequence>
<dbReference type="AlphaFoldDB" id="A0A0S7C4H0"/>
<dbReference type="EMBL" id="DF968182">
    <property type="protein sequence ID" value="GAP43827.1"/>
    <property type="molecule type" value="Genomic_DNA"/>
</dbReference>
<dbReference type="InterPro" id="IPR021615">
    <property type="entry name" value="Omp28"/>
</dbReference>
<dbReference type="Proteomes" id="UP000053091">
    <property type="component" value="Unassembled WGS sequence"/>
</dbReference>
<dbReference type="STRING" id="1678841.TBC1_111985"/>
<name>A0A0S7C4H0_9BACT</name>
<dbReference type="Pfam" id="PF11551">
    <property type="entry name" value="Omp28"/>
    <property type="match status" value="1"/>
</dbReference>